<feature type="transmembrane region" description="Helical" evidence="1">
    <location>
        <begin position="106"/>
        <end position="125"/>
    </location>
</feature>
<dbReference type="PANTHER" id="PTHR33802">
    <property type="entry name" value="SI:CH211-161H7.5-RELATED"/>
    <property type="match status" value="1"/>
</dbReference>
<evidence type="ECO:0000313" key="4">
    <source>
        <dbReference type="Proteomes" id="UP001154322"/>
    </source>
</evidence>
<dbReference type="Gene3D" id="1.20.1260.100">
    <property type="entry name" value="TspO/MBR protein"/>
    <property type="match status" value="1"/>
</dbReference>
<keyword evidence="1" id="KW-1133">Transmembrane helix</keyword>
<feature type="transmembrane region" description="Helical" evidence="1">
    <location>
        <begin position="224"/>
        <end position="244"/>
    </location>
</feature>
<feature type="transmembrane region" description="Helical" evidence="1">
    <location>
        <begin position="46"/>
        <end position="66"/>
    </location>
</feature>
<dbReference type="RefSeq" id="WP_213430119.1">
    <property type="nucleotide sequence ID" value="NZ_AP031286.1"/>
</dbReference>
<feature type="transmembrane region" description="Helical" evidence="1">
    <location>
        <begin position="179"/>
        <end position="195"/>
    </location>
</feature>
<keyword evidence="1" id="KW-0812">Transmembrane</keyword>
<feature type="transmembrane region" description="Helical" evidence="1">
    <location>
        <begin position="145"/>
        <end position="167"/>
    </location>
</feature>
<protein>
    <submittedName>
        <fullName evidence="3">Tryptophan-rich sensory protein</fullName>
    </submittedName>
</protein>
<feature type="chain" id="PRO_5045587968" evidence="2">
    <location>
        <begin position="23"/>
        <end position="255"/>
    </location>
</feature>
<keyword evidence="4" id="KW-1185">Reference proteome</keyword>
<dbReference type="EMBL" id="CALYLO010000002">
    <property type="protein sequence ID" value="CAH8244866.1"/>
    <property type="molecule type" value="Genomic_DNA"/>
</dbReference>
<name>A0ABM9FZW4_9BACL</name>
<keyword evidence="2" id="KW-0732">Signal</keyword>
<proteinExistence type="predicted"/>
<evidence type="ECO:0000256" key="1">
    <source>
        <dbReference type="SAM" id="Phobius"/>
    </source>
</evidence>
<sequence>MSRYRWWNILALAAMIAVNALAEFVPLNGKTTGGISDRFPTLITPAGYAFGIWMLIYALLIGYAVYQARTANQSKPVLQAIGPLFIISCLFNIAWILLWHYRYDRIWLSILAMAGLFLSLLFLYARTRRHGALPAADRLWVRLPFSIYFGWVSTALLVNTAVVLTNAGWDGFGRGDETWALLLLAAGALFAWVVGGPNRDPLFVLMFVWAYAAIAVKQQSAPSIFYTSLGLALLLALLALSLAFTRRGPSPYPEP</sequence>
<dbReference type="PANTHER" id="PTHR33802:SF1">
    <property type="entry name" value="XK-RELATED PROTEIN"/>
    <property type="match status" value="1"/>
</dbReference>
<feature type="signal peptide" evidence="2">
    <location>
        <begin position="1"/>
        <end position="22"/>
    </location>
</feature>
<gene>
    <name evidence="3" type="ORF">WJ0W_002097</name>
</gene>
<evidence type="ECO:0000256" key="2">
    <source>
        <dbReference type="SAM" id="SignalP"/>
    </source>
</evidence>
<organism evidence="3 4">
    <name type="scientific">Paenibacillus melissococcoides</name>
    <dbReference type="NCBI Taxonomy" id="2912268"/>
    <lineage>
        <taxon>Bacteria</taxon>
        <taxon>Bacillati</taxon>
        <taxon>Bacillota</taxon>
        <taxon>Bacilli</taxon>
        <taxon>Bacillales</taxon>
        <taxon>Paenibacillaceae</taxon>
        <taxon>Paenibacillus</taxon>
    </lineage>
</organism>
<evidence type="ECO:0000313" key="3">
    <source>
        <dbReference type="EMBL" id="CAH8244866.1"/>
    </source>
</evidence>
<comment type="caution">
    <text evidence="3">The sequence shown here is derived from an EMBL/GenBank/DDBJ whole genome shotgun (WGS) entry which is preliminary data.</text>
</comment>
<accession>A0ABM9FZW4</accession>
<dbReference type="Proteomes" id="UP001154322">
    <property type="component" value="Unassembled WGS sequence"/>
</dbReference>
<reference evidence="3" key="1">
    <citation type="submission" date="2022-06" db="EMBL/GenBank/DDBJ databases">
        <authorList>
            <person name="Dietemann V."/>
            <person name="Ory F."/>
            <person name="Dainat B."/>
            <person name="Oberhansli S."/>
        </authorList>
    </citation>
    <scope>NUCLEOTIDE SEQUENCE</scope>
    <source>
        <strain evidence="3">Ena-SAMPLE-TAB-26-04-2022-14:26:32:270-5432</strain>
    </source>
</reference>
<feature type="transmembrane region" description="Helical" evidence="1">
    <location>
        <begin position="78"/>
        <end position="100"/>
    </location>
</feature>
<dbReference type="InterPro" id="IPR038330">
    <property type="entry name" value="TspO/MBR-related_sf"/>
</dbReference>
<keyword evidence="1" id="KW-0472">Membrane</keyword>